<dbReference type="SUPFAM" id="SSF69318">
    <property type="entry name" value="Integrin alpha N-terminal domain"/>
    <property type="match status" value="1"/>
</dbReference>
<dbReference type="AlphaFoldDB" id="A0A5B7GHP1"/>
<evidence type="ECO:0000256" key="3">
    <source>
        <dbReference type="ARBA" id="ARBA00022729"/>
    </source>
</evidence>
<dbReference type="GO" id="GO:0005178">
    <property type="term" value="F:integrin binding"/>
    <property type="evidence" value="ECO:0007669"/>
    <property type="project" value="TreeGrafter"/>
</dbReference>
<keyword evidence="5 11" id="KW-0130">Cell adhesion</keyword>
<name>A0A5B7GHP1_PORTR</name>
<feature type="repeat" description="FG-GAP" evidence="10">
    <location>
        <begin position="32"/>
        <end position="89"/>
    </location>
</feature>
<dbReference type="Gene3D" id="2.60.40.1510">
    <property type="entry name" value="ntegrin, alpha v. Chain A, domain 3"/>
    <property type="match status" value="1"/>
</dbReference>
<keyword evidence="3" id="KW-0732">Signal</keyword>
<evidence type="ECO:0000313" key="13">
    <source>
        <dbReference type="Proteomes" id="UP000324222"/>
    </source>
</evidence>
<evidence type="ECO:0000256" key="8">
    <source>
        <dbReference type="ARBA" id="ARBA00023170"/>
    </source>
</evidence>
<comment type="similarity">
    <text evidence="2 11">Belongs to the integrin alpha chain family.</text>
</comment>
<evidence type="ECO:0000256" key="4">
    <source>
        <dbReference type="ARBA" id="ARBA00022737"/>
    </source>
</evidence>
<dbReference type="Proteomes" id="UP000324222">
    <property type="component" value="Unassembled WGS sequence"/>
</dbReference>
<protein>
    <submittedName>
        <fullName evidence="12">Integrin alpha-4</fullName>
    </submittedName>
</protein>
<evidence type="ECO:0000256" key="1">
    <source>
        <dbReference type="ARBA" id="ARBA00004479"/>
    </source>
</evidence>
<dbReference type="SMART" id="SM00191">
    <property type="entry name" value="Int_alpha"/>
    <property type="match status" value="2"/>
</dbReference>
<accession>A0A5B7GHP1</accession>
<dbReference type="GO" id="GO:0009897">
    <property type="term" value="C:external side of plasma membrane"/>
    <property type="evidence" value="ECO:0007669"/>
    <property type="project" value="TreeGrafter"/>
</dbReference>
<keyword evidence="7" id="KW-0472">Membrane</keyword>
<evidence type="ECO:0000256" key="11">
    <source>
        <dbReference type="RuleBase" id="RU003762"/>
    </source>
</evidence>
<evidence type="ECO:0000313" key="12">
    <source>
        <dbReference type="EMBL" id="MPC57116.1"/>
    </source>
</evidence>
<comment type="subcellular location">
    <subcellularLocation>
        <location evidence="1 11">Membrane</location>
        <topology evidence="1 11">Single-pass type I membrane protein</topology>
    </subcellularLocation>
</comment>
<dbReference type="PRINTS" id="PR01185">
    <property type="entry name" value="INTEGRINA"/>
</dbReference>
<dbReference type="Gene3D" id="2.130.10.130">
    <property type="entry name" value="Integrin alpha, N-terminal"/>
    <property type="match status" value="1"/>
</dbReference>
<keyword evidence="9" id="KW-0325">Glycoprotein</keyword>
<dbReference type="InterPro" id="IPR000413">
    <property type="entry name" value="Integrin_alpha"/>
</dbReference>
<dbReference type="SUPFAM" id="SSF69179">
    <property type="entry name" value="Integrin domains"/>
    <property type="match status" value="2"/>
</dbReference>
<evidence type="ECO:0000256" key="7">
    <source>
        <dbReference type="ARBA" id="ARBA00023136"/>
    </source>
</evidence>
<dbReference type="InterPro" id="IPR013519">
    <property type="entry name" value="Int_alpha_beta-p"/>
</dbReference>
<feature type="repeat" description="FG-GAP" evidence="10">
    <location>
        <begin position="93"/>
        <end position="156"/>
    </location>
</feature>
<sequence>MNRIFGGHGSAVETGLVIIYSGDSSQGILEKTGLLAGSRKAGARFGSALMVVGDLDRDGYQDLAVGAPYEAGGIGAVYIYRGHAGGVMTSYSQKILAQDINVNLRGFGISVSRGADVDRNGYVDFAVGAHEKAGAAVVLRTRPVTRLQLSVSSESKILTEPGETFSVHICISYTGFNVLDEIRVILDGVVDNGAAPPRAVFVDSGKSQATINTILKKGHDNCLVSFIKLQDKIESDAQSLEVFFTVKENVQNTGKFIVRSDVDTGRGWQEKESGFHFAFQHIHCKACGIISPESKLRSKVDVPLVLGCGADAVCTPELDLAVAWKGSKQLVLRSGGTATLSVVVSVTGKDYSYVGTVSFMLPHGLTAHYPLPYSCSAKGGVVSCTLPSPMAAGEKTELEVSVEESEGLVEGEVPFRVLCSARGAQDVEKQARRRSFDRVRCISYSHEDHIPGITVLKSPLFLNKETSSSWTSQCDLVDSQESLEPGSNIGDPPVAASHRFVCGQLAGLACKRVTCVVQEVHLDPSITVLVAYNTTVLTGERERIN</sequence>
<keyword evidence="6 11" id="KW-0401">Integrin</keyword>
<gene>
    <name evidence="12" type="primary">Itga4</name>
    <name evidence="12" type="ORF">E2C01_051090</name>
</gene>
<dbReference type="InterPro" id="IPR032695">
    <property type="entry name" value="Integrin_dom_sf"/>
</dbReference>
<evidence type="ECO:0000256" key="2">
    <source>
        <dbReference type="ARBA" id="ARBA00008054"/>
    </source>
</evidence>
<dbReference type="GO" id="GO:0033627">
    <property type="term" value="P:cell adhesion mediated by integrin"/>
    <property type="evidence" value="ECO:0007669"/>
    <property type="project" value="TreeGrafter"/>
</dbReference>
<dbReference type="EMBL" id="VSRR010014517">
    <property type="protein sequence ID" value="MPC57116.1"/>
    <property type="molecule type" value="Genomic_DNA"/>
</dbReference>
<dbReference type="PROSITE" id="PS51470">
    <property type="entry name" value="FG_GAP"/>
    <property type="match status" value="2"/>
</dbReference>
<dbReference type="GO" id="GO:0007160">
    <property type="term" value="P:cell-matrix adhesion"/>
    <property type="evidence" value="ECO:0007669"/>
    <property type="project" value="TreeGrafter"/>
</dbReference>
<keyword evidence="4" id="KW-0677">Repeat</keyword>
<evidence type="ECO:0000256" key="5">
    <source>
        <dbReference type="ARBA" id="ARBA00022889"/>
    </source>
</evidence>
<dbReference type="PANTHER" id="PTHR23220">
    <property type="entry name" value="INTEGRIN ALPHA"/>
    <property type="match status" value="1"/>
</dbReference>
<dbReference type="PANTHER" id="PTHR23220:SF83">
    <property type="entry name" value="INTEGRIN ALPHA-PS3-RELATED"/>
    <property type="match status" value="1"/>
</dbReference>
<organism evidence="12 13">
    <name type="scientific">Portunus trituberculatus</name>
    <name type="common">Swimming crab</name>
    <name type="synonym">Neptunus trituberculatus</name>
    <dbReference type="NCBI Taxonomy" id="210409"/>
    <lineage>
        <taxon>Eukaryota</taxon>
        <taxon>Metazoa</taxon>
        <taxon>Ecdysozoa</taxon>
        <taxon>Arthropoda</taxon>
        <taxon>Crustacea</taxon>
        <taxon>Multicrustacea</taxon>
        <taxon>Malacostraca</taxon>
        <taxon>Eumalacostraca</taxon>
        <taxon>Eucarida</taxon>
        <taxon>Decapoda</taxon>
        <taxon>Pleocyemata</taxon>
        <taxon>Brachyura</taxon>
        <taxon>Eubrachyura</taxon>
        <taxon>Portunoidea</taxon>
        <taxon>Portunidae</taxon>
        <taxon>Portuninae</taxon>
        <taxon>Portunus</taxon>
    </lineage>
</organism>
<dbReference type="InterPro" id="IPR013517">
    <property type="entry name" value="FG-GAP"/>
</dbReference>
<dbReference type="GO" id="GO:0008305">
    <property type="term" value="C:integrin complex"/>
    <property type="evidence" value="ECO:0007669"/>
    <property type="project" value="InterPro"/>
</dbReference>
<reference evidence="12 13" key="1">
    <citation type="submission" date="2019-05" db="EMBL/GenBank/DDBJ databases">
        <title>Another draft genome of Portunus trituberculatus and its Hox gene families provides insights of decapod evolution.</title>
        <authorList>
            <person name="Jeong J.-H."/>
            <person name="Song I."/>
            <person name="Kim S."/>
            <person name="Choi T."/>
            <person name="Kim D."/>
            <person name="Ryu S."/>
            <person name="Kim W."/>
        </authorList>
    </citation>
    <scope>NUCLEOTIDE SEQUENCE [LARGE SCALE GENOMIC DNA]</scope>
    <source>
        <tissue evidence="12">Muscle</tissue>
    </source>
</reference>
<dbReference type="Pfam" id="PF01839">
    <property type="entry name" value="FG-GAP"/>
    <property type="match status" value="1"/>
</dbReference>
<evidence type="ECO:0000256" key="9">
    <source>
        <dbReference type="ARBA" id="ARBA00023180"/>
    </source>
</evidence>
<dbReference type="OrthoDB" id="5573735at2759"/>
<comment type="caution">
    <text evidence="12">The sequence shown here is derived from an EMBL/GenBank/DDBJ whole genome shotgun (WGS) entry which is preliminary data.</text>
</comment>
<evidence type="ECO:0000256" key="6">
    <source>
        <dbReference type="ARBA" id="ARBA00023037"/>
    </source>
</evidence>
<evidence type="ECO:0000256" key="10">
    <source>
        <dbReference type="PROSITE-ProRule" id="PRU00803"/>
    </source>
</evidence>
<keyword evidence="13" id="KW-1185">Reference proteome</keyword>
<proteinExistence type="inferred from homology"/>
<dbReference type="GO" id="GO:0007157">
    <property type="term" value="P:heterophilic cell-cell adhesion via plasma membrane cell adhesion molecules"/>
    <property type="evidence" value="ECO:0007669"/>
    <property type="project" value="UniProtKB-ARBA"/>
</dbReference>
<keyword evidence="8 11" id="KW-0675">Receptor</keyword>
<dbReference type="GO" id="GO:0007229">
    <property type="term" value="P:integrin-mediated signaling pathway"/>
    <property type="evidence" value="ECO:0007669"/>
    <property type="project" value="UniProtKB-KW"/>
</dbReference>
<dbReference type="InterPro" id="IPR028994">
    <property type="entry name" value="Integrin_alpha_N"/>
</dbReference>